<evidence type="ECO:0000256" key="1">
    <source>
        <dbReference type="SAM" id="MobiDB-lite"/>
    </source>
</evidence>
<dbReference type="EMBL" id="BAAFST010000020">
    <property type="protein sequence ID" value="GAB1303198.1"/>
    <property type="molecule type" value="Genomic_DNA"/>
</dbReference>
<evidence type="ECO:0000313" key="2">
    <source>
        <dbReference type="EMBL" id="GAB1303198.1"/>
    </source>
</evidence>
<reference evidence="2 3" key="1">
    <citation type="submission" date="2024-08" db="EMBL/GenBank/DDBJ databases">
        <title>The draft genome of Apodemus speciosus.</title>
        <authorList>
            <person name="Nabeshima K."/>
            <person name="Suzuki S."/>
            <person name="Onuma M."/>
        </authorList>
    </citation>
    <scope>NUCLEOTIDE SEQUENCE [LARGE SCALE GENOMIC DNA]</scope>
    <source>
        <strain evidence="2">IB14-021</strain>
    </source>
</reference>
<accession>A0ABQ0FVC8</accession>
<keyword evidence="2" id="KW-0812">Transmembrane</keyword>
<feature type="compositionally biased region" description="Polar residues" evidence="1">
    <location>
        <begin position="93"/>
        <end position="102"/>
    </location>
</feature>
<keyword evidence="3" id="KW-1185">Reference proteome</keyword>
<comment type="caution">
    <text evidence="2">The sequence shown here is derived from an EMBL/GenBank/DDBJ whole genome shotgun (WGS) entry which is preliminary data.</text>
</comment>
<dbReference type="PANTHER" id="PTHR34763">
    <property type="entry name" value="PROTEIN FAM104A"/>
    <property type="match status" value="1"/>
</dbReference>
<feature type="region of interest" description="Disordered" evidence="1">
    <location>
        <begin position="1"/>
        <end position="28"/>
    </location>
</feature>
<feature type="compositionally biased region" description="Basic and acidic residues" evidence="1">
    <location>
        <begin position="1"/>
        <end position="14"/>
    </location>
</feature>
<name>A0ABQ0FVC8_APOSI</name>
<feature type="region of interest" description="Disordered" evidence="1">
    <location>
        <begin position="62"/>
        <end position="108"/>
    </location>
</feature>
<feature type="compositionally biased region" description="Polar residues" evidence="1">
    <location>
        <begin position="68"/>
        <end position="85"/>
    </location>
</feature>
<organism evidence="2 3">
    <name type="scientific">Apodemus speciosus</name>
    <name type="common">Large Japanese field mouse</name>
    <dbReference type="NCBI Taxonomy" id="105296"/>
    <lineage>
        <taxon>Eukaryota</taxon>
        <taxon>Metazoa</taxon>
        <taxon>Chordata</taxon>
        <taxon>Craniata</taxon>
        <taxon>Vertebrata</taxon>
        <taxon>Euteleostomi</taxon>
        <taxon>Mammalia</taxon>
        <taxon>Eutheria</taxon>
        <taxon>Euarchontoglires</taxon>
        <taxon>Glires</taxon>
        <taxon>Rodentia</taxon>
        <taxon>Myomorpha</taxon>
        <taxon>Muroidea</taxon>
        <taxon>Muridae</taxon>
        <taxon>Murinae</taxon>
        <taxon>Apodemus</taxon>
    </lineage>
</organism>
<dbReference type="InterPro" id="IPR029222">
    <property type="entry name" value="VCF1/2-like"/>
</dbReference>
<dbReference type="Pfam" id="PF15434">
    <property type="entry name" value="FAM104"/>
    <property type="match status" value="1"/>
</dbReference>
<evidence type="ECO:0000313" key="3">
    <source>
        <dbReference type="Proteomes" id="UP001623349"/>
    </source>
</evidence>
<sequence>MKRRPDDSEDDSHHPPHPKRTKRDQAVQDTPAIEILFSIHRWGWPGTHYVIQTGLQILLSQPPKCYDHSSTSSDYERNQSNFNNPNRERVPESSLNQNTAELDSNAPGFSQEEDYEVCQDQDPYSHINNILKEAHFYSLQQRGHSPT</sequence>
<keyword evidence="2" id="KW-0472">Membrane</keyword>
<proteinExistence type="predicted"/>
<dbReference type="PANTHER" id="PTHR34763:SF3">
    <property type="entry name" value="FAM104B"/>
    <property type="match status" value="1"/>
</dbReference>
<dbReference type="Proteomes" id="UP001623349">
    <property type="component" value="Unassembled WGS sequence"/>
</dbReference>
<protein>
    <submittedName>
        <fullName evidence="2">Transmembrane protein 29</fullName>
    </submittedName>
</protein>
<gene>
    <name evidence="2" type="ORF">APTSU1_001843900</name>
</gene>